<gene>
    <name evidence="1" type="ORF">SAMN02927921_03920</name>
</gene>
<reference evidence="1 2" key="1">
    <citation type="submission" date="2016-11" db="EMBL/GenBank/DDBJ databases">
        <authorList>
            <person name="Jaros S."/>
            <person name="Januszkiewicz K."/>
            <person name="Wedrychowicz H."/>
        </authorList>
    </citation>
    <scope>NUCLEOTIDE SEQUENCE [LARGE SCALE GENOMIC DNA]</scope>
    <source>
        <strain evidence="1 2">CGMCC 1.12145</strain>
    </source>
</reference>
<evidence type="ECO:0000313" key="1">
    <source>
        <dbReference type="EMBL" id="SFW74719.1"/>
    </source>
</evidence>
<name>A0A1K1RSL1_9FLAO</name>
<protein>
    <submittedName>
        <fullName evidence="1">Uncharacterized protein</fullName>
    </submittedName>
</protein>
<evidence type="ECO:0000313" key="2">
    <source>
        <dbReference type="Proteomes" id="UP000182248"/>
    </source>
</evidence>
<dbReference type="Proteomes" id="UP000182248">
    <property type="component" value="Unassembled WGS sequence"/>
</dbReference>
<dbReference type="OrthoDB" id="1430546at2"/>
<accession>A0A1K1RSL1</accession>
<dbReference type="EMBL" id="FPJE01000033">
    <property type="protein sequence ID" value="SFW74719.1"/>
    <property type="molecule type" value="Genomic_DNA"/>
</dbReference>
<sequence length="322" mass="36031">MKTVPLPRICLFLLCIIWSCGKDTCCDDPPTPEAFTAPSAQEFTDLLESTRDSLAVNISFPATEGLEYISRNGTTITIPSDCLITPEGNPLEGEVTLKFIELYDIGDMLFTAKPSIARVSANLRTLIAGGGFFYLNLEYNGQSLRNSCEIRIQVPVSLTSDTPEDMLLWTGAENEENHFSWFPYTEGELFNENDYYIAYVSGNGWKGIAHTDTDAVSGITINVLATEGYNEQNASVYVAFEGRKHTLAQLYFDEETSMFRTPEHQYFSDTDMHLLFVSPDNGQWRYAIKNVKAQTGKIYTVAHSETTRANRSALWSAIQQLP</sequence>
<dbReference type="STRING" id="1150368.SAMN02927921_03920"/>
<organism evidence="1 2">
    <name type="scientific">Sinomicrobium oceani</name>
    <dbReference type="NCBI Taxonomy" id="1150368"/>
    <lineage>
        <taxon>Bacteria</taxon>
        <taxon>Pseudomonadati</taxon>
        <taxon>Bacteroidota</taxon>
        <taxon>Flavobacteriia</taxon>
        <taxon>Flavobacteriales</taxon>
        <taxon>Flavobacteriaceae</taxon>
        <taxon>Sinomicrobium</taxon>
    </lineage>
</organism>
<keyword evidence="2" id="KW-1185">Reference proteome</keyword>
<dbReference type="RefSeq" id="WP_139276314.1">
    <property type="nucleotide sequence ID" value="NZ_FPJE01000033.1"/>
</dbReference>
<proteinExistence type="predicted"/>
<dbReference type="AlphaFoldDB" id="A0A1K1RSL1"/>